<evidence type="ECO:0000313" key="9">
    <source>
        <dbReference type="Proteomes" id="UP000601041"/>
    </source>
</evidence>
<organism evidence="8 9">
    <name type="scientific">Pseudorhizobium halotolerans</name>
    <dbReference type="NCBI Taxonomy" id="1233081"/>
    <lineage>
        <taxon>Bacteria</taxon>
        <taxon>Pseudomonadati</taxon>
        <taxon>Pseudomonadota</taxon>
        <taxon>Alphaproteobacteria</taxon>
        <taxon>Hyphomicrobiales</taxon>
        <taxon>Rhizobiaceae</taxon>
        <taxon>Rhizobium/Agrobacterium group</taxon>
        <taxon>Pseudorhizobium</taxon>
    </lineage>
</organism>
<dbReference type="PROSITE" id="PS51898">
    <property type="entry name" value="TYR_RECOMBINASE"/>
    <property type="match status" value="1"/>
</dbReference>
<dbReference type="InterPro" id="IPR013762">
    <property type="entry name" value="Integrase-like_cat_sf"/>
</dbReference>
<comment type="similarity">
    <text evidence="1">Belongs to the 'phage' integrase family.</text>
</comment>
<name>A0ABN7K5M4_9HYPH</name>
<comment type="caution">
    <text evidence="8">The sequence shown here is derived from an EMBL/GenBank/DDBJ whole genome shotgun (WGS) entry which is preliminary data.</text>
</comment>
<dbReference type="InterPro" id="IPR038488">
    <property type="entry name" value="Integrase_DNA-bd_sf"/>
</dbReference>
<dbReference type="InterPro" id="IPR010998">
    <property type="entry name" value="Integrase_recombinase_N"/>
</dbReference>
<dbReference type="InterPro" id="IPR050808">
    <property type="entry name" value="Phage_Integrase"/>
</dbReference>
<proteinExistence type="inferred from homology"/>
<dbReference type="SUPFAM" id="SSF56349">
    <property type="entry name" value="DNA breaking-rejoining enzymes"/>
    <property type="match status" value="1"/>
</dbReference>
<dbReference type="Pfam" id="PF13356">
    <property type="entry name" value="Arm-DNA-bind_3"/>
    <property type="match status" value="1"/>
</dbReference>
<evidence type="ECO:0000256" key="5">
    <source>
        <dbReference type="PROSITE-ProRule" id="PRU01248"/>
    </source>
</evidence>
<evidence type="ECO:0000256" key="3">
    <source>
        <dbReference type="ARBA" id="ARBA00023125"/>
    </source>
</evidence>
<dbReference type="PROSITE" id="PS51900">
    <property type="entry name" value="CB"/>
    <property type="match status" value="1"/>
</dbReference>
<dbReference type="InterPro" id="IPR053876">
    <property type="entry name" value="Phage_int_M"/>
</dbReference>
<evidence type="ECO:0000259" key="6">
    <source>
        <dbReference type="PROSITE" id="PS51898"/>
    </source>
</evidence>
<feature type="domain" description="Tyr recombinase" evidence="6">
    <location>
        <begin position="210"/>
        <end position="391"/>
    </location>
</feature>
<keyword evidence="2" id="KW-0229">DNA integration</keyword>
<dbReference type="Gene3D" id="1.10.443.10">
    <property type="entry name" value="Intergrase catalytic core"/>
    <property type="match status" value="1"/>
</dbReference>
<protein>
    <submittedName>
        <fullName evidence="8">Integrase</fullName>
    </submittedName>
</protein>
<reference evidence="8 9" key="1">
    <citation type="submission" date="2020-11" db="EMBL/GenBank/DDBJ databases">
        <authorList>
            <person name="Lassalle F."/>
        </authorList>
    </citation>
    <scope>NUCLEOTIDE SEQUENCE [LARGE SCALE GENOMIC DNA]</scope>
    <source>
        <strain evidence="8 9">AB21</strain>
    </source>
</reference>
<dbReference type="InterPro" id="IPR011010">
    <property type="entry name" value="DNA_brk_join_enz"/>
</dbReference>
<dbReference type="InterPro" id="IPR044068">
    <property type="entry name" value="CB"/>
</dbReference>
<dbReference type="InterPro" id="IPR002104">
    <property type="entry name" value="Integrase_catalytic"/>
</dbReference>
<dbReference type="Proteomes" id="UP000601041">
    <property type="component" value="Unassembled WGS sequence"/>
</dbReference>
<dbReference type="PANTHER" id="PTHR30629">
    <property type="entry name" value="PROPHAGE INTEGRASE"/>
    <property type="match status" value="1"/>
</dbReference>
<keyword evidence="3 5" id="KW-0238">DNA-binding</keyword>
<dbReference type="PANTHER" id="PTHR30629:SF2">
    <property type="entry name" value="PROPHAGE INTEGRASE INTS-RELATED"/>
    <property type="match status" value="1"/>
</dbReference>
<dbReference type="RefSeq" id="WP_142590182.1">
    <property type="nucleotide sequence ID" value="NZ_CABFWE030000019.1"/>
</dbReference>
<evidence type="ECO:0000256" key="2">
    <source>
        <dbReference type="ARBA" id="ARBA00022908"/>
    </source>
</evidence>
<keyword evidence="9" id="KW-1185">Reference proteome</keyword>
<dbReference type="Pfam" id="PF22022">
    <property type="entry name" value="Phage_int_M"/>
    <property type="match status" value="1"/>
</dbReference>
<accession>A0ABN7K5M4</accession>
<dbReference type="InterPro" id="IPR025166">
    <property type="entry name" value="Integrase_DNA_bind_dom"/>
</dbReference>
<gene>
    <name evidence="8" type="ORF">RHAB21_01128</name>
</gene>
<evidence type="ECO:0000256" key="4">
    <source>
        <dbReference type="ARBA" id="ARBA00023172"/>
    </source>
</evidence>
<sequence length="402" mass="45262">MLSDAKARKVKPTDKPLSDGTIVGLYLVPGGSPGSGKWILRFLSPVTGRRREMGLGSYPTTSIRDARVKAFEARSVIDDGNDPLEVRRKQARESARLAMVPTFADAARQHYADKAEGFRNGKHRDQWISTLERFIFPKIGKTRVNELSPADFAACLKPIWLEKPETASRVKQRCDAVMNWAAANGFIVASPVGVVDKLLPKQPGKRERVQHQPALPWRSLPIFFSEVLQGGEANITRQMLELVILTACRSGELRHMEWQEIDFSHAVWTVPAPRMKAKVAHRVPLGPRAIEILEERLEQSDSGEGLVFQSRTKKPVTDMALTKFLHDHNVQSDTPGRNATAHGFRSSFRDWASENGYPRDLAERALAHTVRNAVEAAYHRTDLLDQRRSMMLDWERFCLGGR</sequence>
<feature type="domain" description="Core-binding (CB)" evidence="7">
    <location>
        <begin position="101"/>
        <end position="182"/>
    </location>
</feature>
<evidence type="ECO:0000259" key="7">
    <source>
        <dbReference type="PROSITE" id="PS51900"/>
    </source>
</evidence>
<evidence type="ECO:0000256" key="1">
    <source>
        <dbReference type="ARBA" id="ARBA00008857"/>
    </source>
</evidence>
<dbReference type="Gene3D" id="3.30.160.390">
    <property type="entry name" value="Integrase, DNA-binding domain"/>
    <property type="match status" value="1"/>
</dbReference>
<dbReference type="Pfam" id="PF00589">
    <property type="entry name" value="Phage_integrase"/>
    <property type="match status" value="1"/>
</dbReference>
<evidence type="ECO:0000313" key="8">
    <source>
        <dbReference type="EMBL" id="CAD7057342.1"/>
    </source>
</evidence>
<keyword evidence="4" id="KW-0233">DNA recombination</keyword>
<dbReference type="Gene3D" id="1.10.150.130">
    <property type="match status" value="1"/>
</dbReference>
<dbReference type="EMBL" id="CABFWE030000019">
    <property type="protein sequence ID" value="CAD7057342.1"/>
    <property type="molecule type" value="Genomic_DNA"/>
</dbReference>
<dbReference type="CDD" id="cd00801">
    <property type="entry name" value="INT_P4_C"/>
    <property type="match status" value="1"/>
</dbReference>